<dbReference type="SUPFAM" id="SSF53448">
    <property type="entry name" value="Nucleotide-diphospho-sugar transferases"/>
    <property type="match status" value="1"/>
</dbReference>
<feature type="domain" description="Glycosyltransferase 2-like" evidence="12">
    <location>
        <begin position="43"/>
        <end position="141"/>
    </location>
</feature>
<dbReference type="InterPro" id="IPR029044">
    <property type="entry name" value="Nucleotide-diphossugar_trans"/>
</dbReference>
<gene>
    <name evidence="13" type="ORF">KCTCHS21_30270</name>
</gene>
<keyword evidence="6 11" id="KW-0472">Membrane</keyword>
<keyword evidence="4 13" id="KW-0808">Transferase</keyword>
<comment type="pathway">
    <text evidence="8">Carotenoid biosynthesis; staphyloxanthin biosynthesis; staphyloxanthin from farnesyl diphosphate: step 4/5.</text>
</comment>
<evidence type="ECO:0000313" key="13">
    <source>
        <dbReference type="EMBL" id="BBI33628.1"/>
    </source>
</evidence>
<evidence type="ECO:0000256" key="8">
    <source>
        <dbReference type="ARBA" id="ARBA00037904"/>
    </source>
</evidence>
<dbReference type="EMBL" id="AP019400">
    <property type="protein sequence ID" value="BBI33628.1"/>
    <property type="molecule type" value="Genomic_DNA"/>
</dbReference>
<dbReference type="AlphaFoldDB" id="A0A3T1D6B8"/>
<dbReference type="Gene3D" id="3.90.550.10">
    <property type="entry name" value="Spore Coat Polysaccharide Biosynthesis Protein SpsA, Chain A"/>
    <property type="match status" value="1"/>
</dbReference>
<evidence type="ECO:0000256" key="5">
    <source>
        <dbReference type="ARBA" id="ARBA00022746"/>
    </source>
</evidence>
<name>A0A3T1D6B8_9BACL</name>
<dbReference type="InterPro" id="IPR001173">
    <property type="entry name" value="Glyco_trans_2-like"/>
</dbReference>
<dbReference type="PANTHER" id="PTHR43646:SF2">
    <property type="entry name" value="GLYCOSYLTRANSFERASE 2-LIKE DOMAIN-CONTAINING PROTEIN"/>
    <property type="match status" value="1"/>
</dbReference>
<dbReference type="GO" id="GO:0016757">
    <property type="term" value="F:glycosyltransferase activity"/>
    <property type="evidence" value="ECO:0007669"/>
    <property type="project" value="UniProtKB-KW"/>
</dbReference>
<dbReference type="OrthoDB" id="9806525at2"/>
<sequence length="375" mass="41332">MILTWLIVLVGWLCGWQLLLANKTLRFTSKQQIHQPFARPSLSIIVPARNEASNIGNLMRSLRGQLGPNDEIIVVNDGSVDDTGIIAEAWGARVVATKRIPIGWQGKSWACWNGVQASSGEMLLFIDADAQMAPNGINSIVFEYLSVQGCGKGILTMQPYHLMKNAYEKLSLYFNLIVLGAIASAGRKSGGFGPVALCLREEYDDVGGHAGVSGFILEHYELARRYASMGYPVRNRYGEGVVTFRMYPSGFLSLVRGWSKGFATGAGTSSVRTLLIIIPWIAGSLTAFTSLINHLVNGSWIGNLAGTAIYMSYAIQLYLLQQRAGNFGYRTVVLYPLALMTFLWAFIQSLISTFFVRRVEWKGRTLALKEKGKRA</sequence>
<evidence type="ECO:0000313" key="14">
    <source>
        <dbReference type="Proteomes" id="UP000289856"/>
    </source>
</evidence>
<evidence type="ECO:0000256" key="10">
    <source>
        <dbReference type="ARBA" id="ARBA00040345"/>
    </source>
</evidence>
<dbReference type="Proteomes" id="UP000289856">
    <property type="component" value="Chromosome"/>
</dbReference>
<feature type="transmembrane region" description="Helical" evidence="11">
    <location>
        <begin position="300"/>
        <end position="320"/>
    </location>
</feature>
<dbReference type="CDD" id="cd00761">
    <property type="entry name" value="Glyco_tranf_GTA_type"/>
    <property type="match status" value="1"/>
</dbReference>
<protein>
    <recommendedName>
        <fullName evidence="10">4,4'-diaponeurosporenoate glycosyltransferase</fullName>
    </recommendedName>
</protein>
<evidence type="ECO:0000256" key="6">
    <source>
        <dbReference type="ARBA" id="ARBA00023136"/>
    </source>
</evidence>
<dbReference type="Pfam" id="PF00535">
    <property type="entry name" value="Glycos_transf_2"/>
    <property type="match status" value="1"/>
</dbReference>
<comment type="similarity">
    <text evidence="9">Belongs to the glycosyltransferase 2 family. CrtQ subfamily.</text>
</comment>
<evidence type="ECO:0000256" key="3">
    <source>
        <dbReference type="ARBA" id="ARBA00022676"/>
    </source>
</evidence>
<evidence type="ECO:0000256" key="9">
    <source>
        <dbReference type="ARBA" id="ARBA00038120"/>
    </source>
</evidence>
<dbReference type="GO" id="GO:0016117">
    <property type="term" value="P:carotenoid biosynthetic process"/>
    <property type="evidence" value="ECO:0007669"/>
    <property type="project" value="UniProtKB-KW"/>
</dbReference>
<dbReference type="PANTHER" id="PTHR43646">
    <property type="entry name" value="GLYCOSYLTRANSFERASE"/>
    <property type="match status" value="1"/>
</dbReference>
<evidence type="ECO:0000256" key="7">
    <source>
        <dbReference type="ARBA" id="ARBA00037281"/>
    </source>
</evidence>
<reference evidence="13 14" key="1">
    <citation type="submission" date="2019-01" db="EMBL/GenBank/DDBJ databases">
        <title>Complete genome sequence of Cohnella hallensis HS21 isolated from Korean fir (Abies koreana) rhizospheric soil.</title>
        <authorList>
            <person name="Jiang L."/>
            <person name="Kang S.W."/>
            <person name="Kim S."/>
            <person name="Jung J."/>
            <person name="Kim C.Y."/>
            <person name="Kim D.H."/>
            <person name="Kim S.W."/>
            <person name="Lee J."/>
        </authorList>
    </citation>
    <scope>NUCLEOTIDE SEQUENCE [LARGE SCALE GENOMIC DNA]</scope>
    <source>
        <strain evidence="13 14">HS21</strain>
    </source>
</reference>
<dbReference type="GO" id="GO:0005886">
    <property type="term" value="C:plasma membrane"/>
    <property type="evidence" value="ECO:0007669"/>
    <property type="project" value="UniProtKB-SubCell"/>
</dbReference>
<evidence type="ECO:0000256" key="2">
    <source>
        <dbReference type="ARBA" id="ARBA00022475"/>
    </source>
</evidence>
<accession>A0A3T1D6B8</accession>
<keyword evidence="14" id="KW-1185">Reference proteome</keyword>
<proteinExistence type="inferred from homology"/>
<keyword evidence="5" id="KW-0125">Carotenoid biosynthesis</keyword>
<evidence type="ECO:0000256" key="1">
    <source>
        <dbReference type="ARBA" id="ARBA00004236"/>
    </source>
</evidence>
<dbReference type="RefSeq" id="WP_145988949.1">
    <property type="nucleotide sequence ID" value="NZ_AP019400.1"/>
</dbReference>
<keyword evidence="11" id="KW-1133">Transmembrane helix</keyword>
<evidence type="ECO:0000256" key="4">
    <source>
        <dbReference type="ARBA" id="ARBA00022679"/>
    </source>
</evidence>
<comment type="subcellular location">
    <subcellularLocation>
        <location evidence="1">Cell membrane</location>
    </subcellularLocation>
</comment>
<feature type="transmembrane region" description="Helical" evidence="11">
    <location>
        <begin position="332"/>
        <end position="356"/>
    </location>
</feature>
<feature type="transmembrane region" description="Helical" evidence="11">
    <location>
        <begin position="274"/>
        <end position="293"/>
    </location>
</feature>
<evidence type="ECO:0000259" key="12">
    <source>
        <dbReference type="Pfam" id="PF00535"/>
    </source>
</evidence>
<dbReference type="KEGG" id="cohn:KCTCHS21_30270"/>
<organism evidence="13 14">
    <name type="scientific">Cohnella abietis</name>
    <dbReference type="NCBI Taxonomy" id="2507935"/>
    <lineage>
        <taxon>Bacteria</taxon>
        <taxon>Bacillati</taxon>
        <taxon>Bacillota</taxon>
        <taxon>Bacilli</taxon>
        <taxon>Bacillales</taxon>
        <taxon>Paenibacillaceae</taxon>
        <taxon>Cohnella</taxon>
    </lineage>
</organism>
<keyword evidence="2" id="KW-1003">Cell membrane</keyword>
<keyword evidence="11" id="KW-0812">Transmembrane</keyword>
<evidence type="ECO:0000256" key="11">
    <source>
        <dbReference type="SAM" id="Phobius"/>
    </source>
</evidence>
<keyword evidence="3" id="KW-0328">Glycosyltransferase</keyword>
<comment type="function">
    <text evidence="7">Catalyzes the glycosylation of 4,4'-diaponeurosporenoate, i.e. the esterification of glucose at the C1'' position with the carboxyl group of 4,4'-diaponeurosporenic acid, to form glycosyl-4,4'-diaponeurosporenoate. This is a step in the biosynthesis of staphyloxanthin, an orange pigment present in most staphylococci strains.</text>
</comment>